<dbReference type="Gene3D" id="3.40.50.720">
    <property type="entry name" value="NAD(P)-binding Rossmann-like Domain"/>
    <property type="match status" value="1"/>
</dbReference>
<dbReference type="InterPro" id="IPR036291">
    <property type="entry name" value="NAD(P)-bd_dom_sf"/>
</dbReference>
<dbReference type="GO" id="GO:0016020">
    <property type="term" value="C:membrane"/>
    <property type="evidence" value="ECO:0007669"/>
    <property type="project" value="UniProtKB-SubCell"/>
</dbReference>
<keyword evidence="5 10" id="KW-0521">NADP</keyword>
<gene>
    <name evidence="13" type="ORF">PVAND_014469</name>
</gene>
<dbReference type="InterPro" id="IPR033640">
    <property type="entry name" value="FAR_C"/>
</dbReference>
<dbReference type="AlphaFoldDB" id="A0A9J6B999"/>
<keyword evidence="10" id="KW-0560">Oxidoreductase</keyword>
<dbReference type="FunFam" id="3.40.50.720:FF:000143">
    <property type="entry name" value="Fatty acyl-CoA reductase"/>
    <property type="match status" value="1"/>
</dbReference>
<accession>A0A9J6B999</accession>
<dbReference type="GO" id="GO:0005777">
    <property type="term" value="C:peroxisome"/>
    <property type="evidence" value="ECO:0007669"/>
    <property type="project" value="TreeGrafter"/>
</dbReference>
<dbReference type="CDD" id="cd05236">
    <property type="entry name" value="FAR-N_SDR_e"/>
    <property type="match status" value="1"/>
</dbReference>
<evidence type="ECO:0000259" key="12">
    <source>
        <dbReference type="Pfam" id="PF07993"/>
    </source>
</evidence>
<protein>
    <recommendedName>
        <fullName evidence="10">Fatty acyl-CoA reductase</fullName>
        <ecNumber evidence="10">1.2.1.84</ecNumber>
    </recommendedName>
</protein>
<evidence type="ECO:0000256" key="9">
    <source>
        <dbReference type="ARBA" id="ARBA00052530"/>
    </source>
</evidence>
<comment type="caution">
    <text evidence="13">The sequence shown here is derived from an EMBL/GenBank/DDBJ whole genome shotgun (WGS) entry which is preliminary data.</text>
</comment>
<dbReference type="PANTHER" id="PTHR11011:SF45">
    <property type="entry name" value="FATTY ACYL-COA REDUCTASE CG8306-RELATED"/>
    <property type="match status" value="1"/>
</dbReference>
<evidence type="ECO:0000313" key="13">
    <source>
        <dbReference type="EMBL" id="KAG5666441.1"/>
    </source>
</evidence>
<keyword evidence="4" id="KW-0812">Transmembrane</keyword>
<evidence type="ECO:0000256" key="6">
    <source>
        <dbReference type="ARBA" id="ARBA00022989"/>
    </source>
</evidence>
<reference evidence="13" key="1">
    <citation type="submission" date="2021-03" db="EMBL/GenBank/DDBJ databases">
        <title>Chromosome level genome of the anhydrobiotic midge Polypedilum vanderplanki.</title>
        <authorList>
            <person name="Yoshida Y."/>
            <person name="Kikawada T."/>
            <person name="Gusev O."/>
        </authorList>
    </citation>
    <scope>NUCLEOTIDE SEQUENCE</scope>
    <source>
        <strain evidence="13">NIAS01</strain>
        <tissue evidence="13">Whole body or cell culture</tissue>
    </source>
</reference>
<keyword evidence="8" id="KW-0472">Membrane</keyword>
<evidence type="ECO:0000313" key="14">
    <source>
        <dbReference type="Proteomes" id="UP001107558"/>
    </source>
</evidence>
<evidence type="ECO:0000256" key="3">
    <source>
        <dbReference type="ARBA" id="ARBA00022516"/>
    </source>
</evidence>
<evidence type="ECO:0000256" key="5">
    <source>
        <dbReference type="ARBA" id="ARBA00022857"/>
    </source>
</evidence>
<evidence type="ECO:0000256" key="2">
    <source>
        <dbReference type="ARBA" id="ARBA00005928"/>
    </source>
</evidence>
<evidence type="ECO:0000259" key="11">
    <source>
        <dbReference type="Pfam" id="PF03015"/>
    </source>
</evidence>
<dbReference type="EMBL" id="JADBJN010000004">
    <property type="protein sequence ID" value="KAG5666441.1"/>
    <property type="molecule type" value="Genomic_DNA"/>
</dbReference>
<dbReference type="GO" id="GO:0102965">
    <property type="term" value="F:alcohol-forming long-chain fatty acyl-CoA reductase activity"/>
    <property type="evidence" value="ECO:0007669"/>
    <property type="project" value="UniProtKB-EC"/>
</dbReference>
<comment type="subcellular location">
    <subcellularLocation>
        <location evidence="1">Membrane</location>
        <topology evidence="1">Multi-pass membrane protein</topology>
    </subcellularLocation>
</comment>
<keyword evidence="3 10" id="KW-0444">Lipid biosynthesis</keyword>
<feature type="domain" description="Fatty acyl-CoA reductase C-terminal" evidence="11">
    <location>
        <begin position="334"/>
        <end position="418"/>
    </location>
</feature>
<dbReference type="Pfam" id="PF07993">
    <property type="entry name" value="NAD_binding_4"/>
    <property type="match status" value="1"/>
</dbReference>
<dbReference type="PANTHER" id="PTHR11011">
    <property type="entry name" value="MALE STERILITY PROTEIN 2-RELATED"/>
    <property type="match status" value="1"/>
</dbReference>
<comment type="function">
    <text evidence="10">Catalyzes the reduction of fatty acyl-CoA to fatty alcohols.</text>
</comment>
<evidence type="ECO:0000256" key="10">
    <source>
        <dbReference type="RuleBase" id="RU363097"/>
    </source>
</evidence>
<dbReference type="GO" id="GO:0035336">
    <property type="term" value="P:long-chain fatty-acyl-CoA metabolic process"/>
    <property type="evidence" value="ECO:0007669"/>
    <property type="project" value="TreeGrafter"/>
</dbReference>
<dbReference type="OrthoDB" id="429813at2759"/>
<dbReference type="InterPro" id="IPR013120">
    <property type="entry name" value="FAR_NAD-bd"/>
</dbReference>
<evidence type="ECO:0000256" key="8">
    <source>
        <dbReference type="ARBA" id="ARBA00023136"/>
    </source>
</evidence>
<keyword evidence="14" id="KW-1185">Reference proteome</keyword>
<sequence length="438" mass="50669">MSNQISIPEFYSGKNIFITGGTGFLGKAIVEKLLRSCPEIDRIYLLARAKKNKTASERIQEITDAPLFDVIRAKNPEIFKKISLLEGDIIKENLGLSDNDLKIFYEKVNVIIHSAATISFNEPLKIAVNTNLQPIKELIKLARKTKRLDCLIHISTIYTNWFERDIREKIYKPKYDPNEIIEMSKTLTDEELNKISLMGHANTYTFTKSLAEYLLSQEGHDLPAVIFRPSVVTTTLKEPFPGWIDNWGGTAPTLFMTSIGIFKHPRMEKDYIIDLIPCDTTVNMILAVGWKVGTEQNAKNLPVEAYNCSSSSLNPISYKELYSGFVEMGRKYPYNFTLKLKEKKPKLIKMIDTTYDNYHKVKFATTTRTTFHSENPIKLMKLMSQKDLQEFDFDVRKVNWKSFIETYYLGMRQYLGKENPIIFQFYERKFKDSSLKII</sequence>
<dbReference type="EC" id="1.2.1.84" evidence="10"/>
<comment type="similarity">
    <text evidence="2 10">Belongs to the fatty acyl-CoA reductase family.</text>
</comment>
<dbReference type="CDD" id="cd09071">
    <property type="entry name" value="FAR_C"/>
    <property type="match status" value="1"/>
</dbReference>
<dbReference type="GO" id="GO:0080019">
    <property type="term" value="F:alcohol-forming very long-chain fatty acyl-CoA reductase activity"/>
    <property type="evidence" value="ECO:0007669"/>
    <property type="project" value="InterPro"/>
</dbReference>
<organism evidence="13 14">
    <name type="scientific">Polypedilum vanderplanki</name>
    <name type="common">Sleeping chironomid midge</name>
    <dbReference type="NCBI Taxonomy" id="319348"/>
    <lineage>
        <taxon>Eukaryota</taxon>
        <taxon>Metazoa</taxon>
        <taxon>Ecdysozoa</taxon>
        <taxon>Arthropoda</taxon>
        <taxon>Hexapoda</taxon>
        <taxon>Insecta</taxon>
        <taxon>Pterygota</taxon>
        <taxon>Neoptera</taxon>
        <taxon>Endopterygota</taxon>
        <taxon>Diptera</taxon>
        <taxon>Nematocera</taxon>
        <taxon>Chironomoidea</taxon>
        <taxon>Chironomidae</taxon>
        <taxon>Chironominae</taxon>
        <taxon>Polypedilum</taxon>
        <taxon>Polypedilum</taxon>
    </lineage>
</organism>
<evidence type="ECO:0000256" key="4">
    <source>
        <dbReference type="ARBA" id="ARBA00022692"/>
    </source>
</evidence>
<keyword evidence="7 10" id="KW-0443">Lipid metabolism</keyword>
<name>A0A9J6B999_POLVA</name>
<dbReference type="InterPro" id="IPR026055">
    <property type="entry name" value="FAR"/>
</dbReference>
<comment type="catalytic activity">
    <reaction evidence="9 10">
        <text>a long-chain fatty acyl-CoA + 2 NADPH + 2 H(+) = a long-chain primary fatty alcohol + 2 NADP(+) + CoA</text>
        <dbReference type="Rhea" id="RHEA:52716"/>
        <dbReference type="ChEBI" id="CHEBI:15378"/>
        <dbReference type="ChEBI" id="CHEBI:57287"/>
        <dbReference type="ChEBI" id="CHEBI:57783"/>
        <dbReference type="ChEBI" id="CHEBI:58349"/>
        <dbReference type="ChEBI" id="CHEBI:77396"/>
        <dbReference type="ChEBI" id="CHEBI:83139"/>
        <dbReference type="EC" id="1.2.1.84"/>
    </reaction>
</comment>
<dbReference type="SUPFAM" id="SSF51735">
    <property type="entry name" value="NAD(P)-binding Rossmann-fold domains"/>
    <property type="match status" value="1"/>
</dbReference>
<evidence type="ECO:0000256" key="7">
    <source>
        <dbReference type="ARBA" id="ARBA00023098"/>
    </source>
</evidence>
<proteinExistence type="inferred from homology"/>
<evidence type="ECO:0000256" key="1">
    <source>
        <dbReference type="ARBA" id="ARBA00004141"/>
    </source>
</evidence>
<feature type="domain" description="Thioester reductase (TE)" evidence="12">
    <location>
        <begin position="18"/>
        <end position="285"/>
    </location>
</feature>
<dbReference type="Proteomes" id="UP001107558">
    <property type="component" value="Chromosome 4"/>
</dbReference>
<keyword evidence="6" id="KW-1133">Transmembrane helix</keyword>
<dbReference type="Pfam" id="PF03015">
    <property type="entry name" value="Sterile"/>
    <property type="match status" value="1"/>
</dbReference>